<dbReference type="InterPro" id="IPR016024">
    <property type="entry name" value="ARM-type_fold"/>
</dbReference>
<comment type="caution">
    <text evidence="1">The sequence shown here is derived from an EMBL/GenBank/DDBJ whole genome shotgun (WGS) entry which is preliminary data.</text>
</comment>
<evidence type="ECO:0000313" key="2">
    <source>
        <dbReference type="Proteomes" id="UP001501556"/>
    </source>
</evidence>
<name>A0ABP7QCH9_9BACT</name>
<dbReference type="EMBL" id="BAABDI010000018">
    <property type="protein sequence ID" value="GAA3980251.1"/>
    <property type="molecule type" value="Genomic_DNA"/>
</dbReference>
<organism evidence="1 2">
    <name type="scientific">Hymenobacter antarcticus</name>
    <dbReference type="NCBI Taxonomy" id="486270"/>
    <lineage>
        <taxon>Bacteria</taxon>
        <taxon>Pseudomonadati</taxon>
        <taxon>Bacteroidota</taxon>
        <taxon>Cytophagia</taxon>
        <taxon>Cytophagales</taxon>
        <taxon>Hymenobacteraceae</taxon>
        <taxon>Hymenobacter</taxon>
    </lineage>
</organism>
<dbReference type="SUPFAM" id="SSF48371">
    <property type="entry name" value="ARM repeat"/>
    <property type="match status" value="1"/>
</dbReference>
<dbReference type="Proteomes" id="UP001501556">
    <property type="component" value="Unassembled WGS sequence"/>
</dbReference>
<sequence>MPDDDSLEKNPQLMKDFEEVRRYFLDYPDPRCVKLFLNAFGGWNGFGMYQTVEQVFYKMNEQFVIDELQKNLRNVSRLKDCTLYWNIQQCIVFPDRALFDPLTQFIKHPLPEIRHALVYALSQIEGDDVTKHLKEWLAIEDDDGVTEALEEVINEL</sequence>
<protein>
    <recommendedName>
        <fullName evidence="3">HEAT repeat-containing protein</fullName>
    </recommendedName>
</protein>
<dbReference type="Pfam" id="PF13646">
    <property type="entry name" value="HEAT_2"/>
    <property type="match status" value="1"/>
</dbReference>
<evidence type="ECO:0000313" key="1">
    <source>
        <dbReference type="EMBL" id="GAA3980251.1"/>
    </source>
</evidence>
<reference evidence="2" key="1">
    <citation type="journal article" date="2019" name="Int. J. Syst. Evol. Microbiol.">
        <title>The Global Catalogue of Microorganisms (GCM) 10K type strain sequencing project: providing services to taxonomists for standard genome sequencing and annotation.</title>
        <authorList>
            <consortium name="The Broad Institute Genomics Platform"/>
            <consortium name="The Broad Institute Genome Sequencing Center for Infectious Disease"/>
            <person name="Wu L."/>
            <person name="Ma J."/>
        </authorList>
    </citation>
    <scope>NUCLEOTIDE SEQUENCE [LARGE SCALE GENOMIC DNA]</scope>
    <source>
        <strain evidence="2">JCM 17217</strain>
    </source>
</reference>
<keyword evidence="2" id="KW-1185">Reference proteome</keyword>
<accession>A0ABP7QCH9</accession>
<proteinExistence type="predicted"/>
<gene>
    <name evidence="1" type="ORF">GCM10022407_26890</name>
</gene>
<evidence type="ECO:0008006" key="3">
    <source>
        <dbReference type="Google" id="ProtNLM"/>
    </source>
</evidence>